<dbReference type="HAMAP" id="MF_00073">
    <property type="entry name" value="NusB"/>
    <property type="match status" value="1"/>
</dbReference>
<dbReference type="RefSeq" id="WP_367994633.1">
    <property type="nucleotide sequence ID" value="NZ_JBFPJR010000024.1"/>
</dbReference>
<comment type="similarity">
    <text evidence="1 6">Belongs to the NusB family.</text>
</comment>
<evidence type="ECO:0000256" key="2">
    <source>
        <dbReference type="ARBA" id="ARBA00022814"/>
    </source>
</evidence>
<comment type="function">
    <text evidence="6">Involved in transcription antitermination. Required for transcription of ribosomal RNA (rRNA) genes. Binds specifically to the boxA antiterminator sequence of the ribosomal RNA (rrn) operons.</text>
</comment>
<dbReference type="PANTHER" id="PTHR11078">
    <property type="entry name" value="N UTILIZATION SUBSTANCE PROTEIN B-RELATED"/>
    <property type="match status" value="1"/>
</dbReference>
<keyword evidence="4 6" id="KW-0805">Transcription regulation</keyword>
<feature type="domain" description="NusB/RsmB/TIM44" evidence="7">
    <location>
        <begin position="16"/>
        <end position="139"/>
    </location>
</feature>
<keyword evidence="2 6" id="KW-0889">Transcription antitermination</keyword>
<reference evidence="8 9" key="1">
    <citation type="submission" date="2024-07" db="EMBL/GenBank/DDBJ databases">
        <authorList>
            <person name="Lee S."/>
            <person name="Kang M."/>
        </authorList>
    </citation>
    <scope>NUCLEOTIDE SEQUENCE [LARGE SCALE GENOMIC DNA]</scope>
    <source>
        <strain evidence="8 9">DS6</strain>
    </source>
</reference>
<evidence type="ECO:0000313" key="8">
    <source>
        <dbReference type="EMBL" id="MEX0428662.1"/>
    </source>
</evidence>
<protein>
    <recommendedName>
        <fullName evidence="6">Transcription antitermination protein NusB</fullName>
    </recommendedName>
    <alternativeName>
        <fullName evidence="6">Antitermination factor NusB</fullName>
    </alternativeName>
</protein>
<dbReference type="Proteomes" id="UP001556631">
    <property type="component" value="Unassembled WGS sequence"/>
</dbReference>
<dbReference type="InterPro" id="IPR006027">
    <property type="entry name" value="NusB_RsmB_TIM44"/>
</dbReference>
<evidence type="ECO:0000256" key="4">
    <source>
        <dbReference type="ARBA" id="ARBA00023015"/>
    </source>
</evidence>
<name>A0ABV3T0D9_9ACTN</name>
<organism evidence="8 9">
    <name type="scientific">Nocardioides eburneus</name>
    <dbReference type="NCBI Taxonomy" id="3231482"/>
    <lineage>
        <taxon>Bacteria</taxon>
        <taxon>Bacillati</taxon>
        <taxon>Actinomycetota</taxon>
        <taxon>Actinomycetes</taxon>
        <taxon>Propionibacteriales</taxon>
        <taxon>Nocardioidaceae</taxon>
        <taxon>Nocardioides</taxon>
    </lineage>
</organism>
<evidence type="ECO:0000256" key="5">
    <source>
        <dbReference type="ARBA" id="ARBA00023163"/>
    </source>
</evidence>
<evidence type="ECO:0000256" key="3">
    <source>
        <dbReference type="ARBA" id="ARBA00022884"/>
    </source>
</evidence>
<evidence type="ECO:0000256" key="6">
    <source>
        <dbReference type="HAMAP-Rule" id="MF_00073"/>
    </source>
</evidence>
<keyword evidence="5 6" id="KW-0804">Transcription</keyword>
<dbReference type="Pfam" id="PF01029">
    <property type="entry name" value="NusB"/>
    <property type="match status" value="1"/>
</dbReference>
<dbReference type="SUPFAM" id="SSF48013">
    <property type="entry name" value="NusB-like"/>
    <property type="match status" value="1"/>
</dbReference>
<dbReference type="NCBIfam" id="TIGR01951">
    <property type="entry name" value="nusB"/>
    <property type="match status" value="1"/>
</dbReference>
<gene>
    <name evidence="6 8" type="primary">nusB</name>
    <name evidence="8" type="ORF">AB3X52_13620</name>
</gene>
<keyword evidence="9" id="KW-1185">Reference proteome</keyword>
<sequence length="145" mass="16060">MADRTQRQGTGTARTKARKRALDLLFASEARGIAAGELLDQQLAEGEVPNNPYTVTLVRGVERERTRIDELLARYAQGWTLERMPAVDRNVLRLGVWEILYAPDVPDEVAVSEALALVRELSTDESPTFVNGVLGAIQRDRDSLA</sequence>
<evidence type="ECO:0000256" key="1">
    <source>
        <dbReference type="ARBA" id="ARBA00005952"/>
    </source>
</evidence>
<dbReference type="InterPro" id="IPR035926">
    <property type="entry name" value="NusB-like_sf"/>
</dbReference>
<dbReference type="InterPro" id="IPR011605">
    <property type="entry name" value="NusB_fam"/>
</dbReference>
<accession>A0ABV3T0D9</accession>
<dbReference type="PANTHER" id="PTHR11078:SF3">
    <property type="entry name" value="ANTITERMINATION NUSB DOMAIN-CONTAINING PROTEIN"/>
    <property type="match status" value="1"/>
</dbReference>
<comment type="caution">
    <text evidence="8">The sequence shown here is derived from an EMBL/GenBank/DDBJ whole genome shotgun (WGS) entry which is preliminary data.</text>
</comment>
<dbReference type="Gene3D" id="1.10.940.10">
    <property type="entry name" value="NusB-like"/>
    <property type="match status" value="1"/>
</dbReference>
<proteinExistence type="inferred from homology"/>
<evidence type="ECO:0000313" key="9">
    <source>
        <dbReference type="Proteomes" id="UP001556631"/>
    </source>
</evidence>
<keyword evidence="3 6" id="KW-0694">RNA-binding</keyword>
<evidence type="ECO:0000259" key="7">
    <source>
        <dbReference type="Pfam" id="PF01029"/>
    </source>
</evidence>
<dbReference type="EMBL" id="JBFPJR010000024">
    <property type="protein sequence ID" value="MEX0428662.1"/>
    <property type="molecule type" value="Genomic_DNA"/>
</dbReference>